<evidence type="ECO:0000256" key="2">
    <source>
        <dbReference type="ARBA" id="ARBA00022801"/>
    </source>
</evidence>
<keyword evidence="7" id="KW-1185">Reference proteome</keyword>
<dbReference type="Proteomes" id="UP000622707">
    <property type="component" value="Unassembled WGS sequence"/>
</dbReference>
<evidence type="ECO:0000313" key="7">
    <source>
        <dbReference type="Proteomes" id="UP000622707"/>
    </source>
</evidence>
<comment type="caution">
    <text evidence="6">The sequence shown here is derived from an EMBL/GenBank/DDBJ whole genome shotgun (WGS) entry which is preliminary data.</text>
</comment>
<dbReference type="NCBIfam" id="TIGR01613">
    <property type="entry name" value="primase_Cterm"/>
    <property type="match status" value="1"/>
</dbReference>
<dbReference type="PANTHER" id="PTHR35372">
    <property type="entry name" value="ATP BINDING PROTEIN-RELATED"/>
    <property type="match status" value="1"/>
</dbReference>
<keyword evidence="1" id="KW-0547">Nucleotide-binding</keyword>
<dbReference type="InterPro" id="IPR014015">
    <property type="entry name" value="Helicase_SF3_DNA-vir"/>
</dbReference>
<evidence type="ECO:0000256" key="4">
    <source>
        <dbReference type="SAM" id="MobiDB-lite"/>
    </source>
</evidence>
<evidence type="ECO:0000313" key="6">
    <source>
        <dbReference type="EMBL" id="MBL0427938.1"/>
    </source>
</evidence>
<protein>
    <recommendedName>
        <fullName evidence="5">SF3 helicase domain-containing protein</fullName>
    </recommendedName>
</protein>
<dbReference type="InterPro" id="IPR006500">
    <property type="entry name" value="Helicase_put_C_phage/plasmid"/>
</dbReference>
<dbReference type="PANTHER" id="PTHR35372:SF2">
    <property type="entry name" value="SF3 HELICASE DOMAIN-CONTAINING PROTEIN"/>
    <property type="match status" value="1"/>
</dbReference>
<dbReference type="PROSITE" id="PS51206">
    <property type="entry name" value="SF3_HELICASE_1"/>
    <property type="match status" value="1"/>
</dbReference>
<reference evidence="6 7" key="1">
    <citation type="journal article" date="2017" name="Int. J. Syst. Evol. Microbiol.">
        <title>Ramlibacter alkalitolerans sp. nov., alkali-tolerant bacterium isolated from soil of ginseng.</title>
        <authorList>
            <person name="Lee D.H."/>
            <person name="Cha C.J."/>
        </authorList>
    </citation>
    <scope>NUCLEOTIDE SEQUENCE [LARGE SCALE GENOMIC DNA]</scope>
    <source>
        <strain evidence="6 7">KACC 19305</strain>
    </source>
</reference>
<keyword evidence="3" id="KW-0067">ATP-binding</keyword>
<keyword evidence="2" id="KW-0378">Hydrolase</keyword>
<evidence type="ECO:0000256" key="1">
    <source>
        <dbReference type="ARBA" id="ARBA00022741"/>
    </source>
</evidence>
<feature type="domain" description="SF3 helicase" evidence="5">
    <location>
        <begin position="511"/>
        <end position="677"/>
    </location>
</feature>
<dbReference type="InterPro" id="IPR014818">
    <property type="entry name" value="Phage/plasmid_primase_P4_C"/>
</dbReference>
<dbReference type="EMBL" id="JAEQND010000014">
    <property type="protein sequence ID" value="MBL0427938.1"/>
    <property type="molecule type" value="Genomic_DNA"/>
</dbReference>
<name>A0ABS1JUK9_9BURK</name>
<gene>
    <name evidence="6" type="ORF">JI746_22720</name>
</gene>
<organism evidence="6 7">
    <name type="scientific">Ramlibacter alkalitolerans</name>
    <dbReference type="NCBI Taxonomy" id="2039631"/>
    <lineage>
        <taxon>Bacteria</taxon>
        <taxon>Pseudomonadati</taxon>
        <taxon>Pseudomonadota</taxon>
        <taxon>Betaproteobacteria</taxon>
        <taxon>Burkholderiales</taxon>
        <taxon>Comamonadaceae</taxon>
        <taxon>Ramlibacter</taxon>
    </lineage>
</organism>
<dbReference type="RefSeq" id="WP_201692568.1">
    <property type="nucleotide sequence ID" value="NZ_JAEQND010000014.1"/>
</dbReference>
<feature type="compositionally biased region" description="Basic and acidic residues" evidence="4">
    <location>
        <begin position="315"/>
        <end position="324"/>
    </location>
</feature>
<sequence>MPNPTITYSLFPDESARTRTQRSLPWSEFVQLVREPIEYQTKASQPLVKLATFGESRTPKGCVRHDANVLRVHGVEADYDAERVPMADTARRLQDAGIEALLVTSASHKPEAPRYRIFAPLSKPCRPEARRELLGVLNTLCGGELAAESFTLSQSYYFGRVRGVPYETLHVDGAQCLDDVALFHEPTYPASDHEEHSEEPMLSDEDRSLLFADVTDETMAEVRSAVASLKPHRYEKGSYLAWREIIWGLKSLGFAGRDAEAKAIALEFSQRGGDAFDAEGFERCWRELPKRTTYKTVIHRAQQDGWGNPRSGRPAPDRADGGRVDMTDSGNVNALFEETRGDLRYIVERKCFMQWDGLAWNVDESGSAAASATKLVAERYLRSAKKLEADADAAAGEDRKRLLKLAESHRSWANYCRNRRGMDNMLALAARDDRFAIGLANLDTDRWAFGAANGVIDLRSGELRPSARGDFITRRSPYRFNIDARAPRFEQFVGQITARPAPGGGFTPRPGLAKYLHRAVGYWATGSVEEHKMFVAVGEGSNGKSVLVDVLAEVLGPYAVAIPPDVMMSTSRENDGERPTPFARRLAGARLAYGSEAREGQKLSSAWVKKQTGDARLTARGLQENAFTFDTTHKLVLLTNHEPHLDHLDAATRGRLHTIPFDARWNRPGVPDRDPNLPDGDKHLMQRLIAEAEGILLWVVQGAVAYAREGLEPPADVAARTREYFAEQDCFAQWVATMQRCAAKVGTAAAALFTDFQAFCAGEGISSASPGTQRAFAKALQLQGIPSERVSTGTVWGLRAPDADIF</sequence>
<evidence type="ECO:0000256" key="3">
    <source>
        <dbReference type="ARBA" id="ARBA00022840"/>
    </source>
</evidence>
<dbReference type="InterPro" id="IPR051620">
    <property type="entry name" value="ORF904-like_C"/>
</dbReference>
<accession>A0ABS1JUK9</accession>
<dbReference type="Pfam" id="PF08706">
    <property type="entry name" value="D5_N"/>
    <property type="match status" value="1"/>
</dbReference>
<dbReference type="InterPro" id="IPR027417">
    <property type="entry name" value="P-loop_NTPase"/>
</dbReference>
<proteinExistence type="predicted"/>
<evidence type="ECO:0000259" key="5">
    <source>
        <dbReference type="PROSITE" id="PS51206"/>
    </source>
</evidence>
<dbReference type="SMART" id="SM00885">
    <property type="entry name" value="D5_N"/>
    <property type="match status" value="1"/>
</dbReference>
<dbReference type="Gene3D" id="3.40.50.300">
    <property type="entry name" value="P-loop containing nucleotide triphosphate hydrolases"/>
    <property type="match status" value="1"/>
</dbReference>
<feature type="region of interest" description="Disordered" evidence="4">
    <location>
        <begin position="303"/>
        <end position="324"/>
    </location>
</feature>